<name>A0AAW5IJL5_9BACT</name>
<dbReference type="AlphaFoldDB" id="A0AAW5IJL5"/>
<gene>
    <name evidence="1" type="ORF">NNC64_11780</name>
</gene>
<protein>
    <submittedName>
        <fullName evidence="1">Uncharacterized protein</fullName>
    </submittedName>
</protein>
<organism evidence="1 2">
    <name type="scientific">Segatella copri</name>
    <dbReference type="NCBI Taxonomy" id="165179"/>
    <lineage>
        <taxon>Bacteria</taxon>
        <taxon>Pseudomonadati</taxon>
        <taxon>Bacteroidota</taxon>
        <taxon>Bacteroidia</taxon>
        <taxon>Bacteroidales</taxon>
        <taxon>Prevotellaceae</taxon>
        <taxon>Segatella</taxon>
    </lineage>
</organism>
<dbReference type="EMBL" id="JANDWZ010000029">
    <property type="protein sequence ID" value="MCP9565222.1"/>
    <property type="molecule type" value="Genomic_DNA"/>
</dbReference>
<proteinExistence type="predicted"/>
<evidence type="ECO:0000313" key="2">
    <source>
        <dbReference type="Proteomes" id="UP001205531"/>
    </source>
</evidence>
<accession>A0AAW5IJL5</accession>
<dbReference type="RefSeq" id="WP_254953259.1">
    <property type="nucleotide sequence ID" value="NZ_JANDWY010000025.1"/>
</dbReference>
<reference evidence="1" key="1">
    <citation type="submission" date="2022-07" db="EMBL/GenBank/DDBJ databases">
        <title>Prevotella copri.</title>
        <authorList>
            <person name="Yang C."/>
        </authorList>
    </citation>
    <scope>NUCLEOTIDE SEQUENCE</scope>
    <source>
        <strain evidence="1">HF2107</strain>
    </source>
</reference>
<dbReference type="Proteomes" id="UP001205531">
    <property type="component" value="Unassembled WGS sequence"/>
</dbReference>
<evidence type="ECO:0000313" key="1">
    <source>
        <dbReference type="EMBL" id="MCP9565222.1"/>
    </source>
</evidence>
<comment type="caution">
    <text evidence="1">The sequence shown here is derived from an EMBL/GenBank/DDBJ whole genome shotgun (WGS) entry which is preliminary data.</text>
</comment>
<sequence length="273" mass="31498">MEEEKTEFDKAVYDYVKIYAEMAGVPAIAKIFVSRCSEGKIFTEQTKRYTDNIELQDTLRAFHLDAEKFWYLCLFVNDIVEGFTVDMVTPLYPRKELTNLAEKLDSIKGEIVKRKDSELADLVCNGELSLKIDNKTVLSITAPNILSTIKDALQYYLKYKEDKGEGWQLGVTPCTIKHKDKSTTFIVSLFRKYLGFFCDVLVADKTVVSSKGKIYEVSTDKLQLIGTMIYILGISNDKRFMKEKGFLRTYTYKGKMKLEPNRYYYIVDNEVGH</sequence>